<feature type="transmembrane region" description="Helical" evidence="1">
    <location>
        <begin position="51"/>
        <end position="69"/>
    </location>
</feature>
<keyword evidence="3" id="KW-1185">Reference proteome</keyword>
<sequence length="105" mass="10964">MTPWQPSRRHRALATVLALALALGGAALTLWLGVAGSRTFADLAGRDGVQISPISGLLLVVASLLLMLARQQEAKRQGAAAVLKLFAVALAPTSLMFLALPFFVG</sequence>
<evidence type="ECO:0000256" key="1">
    <source>
        <dbReference type="SAM" id="Phobius"/>
    </source>
</evidence>
<dbReference type="EMBL" id="BAABBQ010000001">
    <property type="protein sequence ID" value="GAA4021056.1"/>
    <property type="molecule type" value="Genomic_DNA"/>
</dbReference>
<dbReference type="RefSeq" id="WP_344707430.1">
    <property type="nucleotide sequence ID" value="NZ_BAABBQ010000001.1"/>
</dbReference>
<protein>
    <submittedName>
        <fullName evidence="2">Uncharacterized protein</fullName>
    </submittedName>
</protein>
<keyword evidence="1" id="KW-1133">Transmembrane helix</keyword>
<gene>
    <name evidence="2" type="ORF">GCM10022280_22000</name>
</gene>
<reference evidence="3" key="1">
    <citation type="journal article" date="2019" name="Int. J. Syst. Evol. Microbiol.">
        <title>The Global Catalogue of Microorganisms (GCM) 10K type strain sequencing project: providing services to taxonomists for standard genome sequencing and annotation.</title>
        <authorList>
            <consortium name="The Broad Institute Genomics Platform"/>
            <consortium name="The Broad Institute Genome Sequencing Center for Infectious Disease"/>
            <person name="Wu L."/>
            <person name="Ma J."/>
        </authorList>
    </citation>
    <scope>NUCLEOTIDE SEQUENCE [LARGE SCALE GENOMIC DNA]</scope>
    <source>
        <strain evidence="3">JCM 17563</strain>
    </source>
</reference>
<keyword evidence="1" id="KW-0812">Transmembrane</keyword>
<proteinExistence type="predicted"/>
<evidence type="ECO:0000313" key="3">
    <source>
        <dbReference type="Proteomes" id="UP001500235"/>
    </source>
</evidence>
<keyword evidence="1" id="KW-0472">Membrane</keyword>
<evidence type="ECO:0000313" key="2">
    <source>
        <dbReference type="EMBL" id="GAA4021056.1"/>
    </source>
</evidence>
<comment type="caution">
    <text evidence="2">The sequence shown here is derived from an EMBL/GenBank/DDBJ whole genome shotgun (WGS) entry which is preliminary data.</text>
</comment>
<dbReference type="Proteomes" id="UP001500235">
    <property type="component" value="Unassembled WGS sequence"/>
</dbReference>
<name>A0ABP7T4R9_9SPHN</name>
<accession>A0ABP7T4R9</accession>
<organism evidence="2 3">
    <name type="scientific">Sphingomonas swuensis</name>
    <dbReference type="NCBI Taxonomy" id="977800"/>
    <lineage>
        <taxon>Bacteria</taxon>
        <taxon>Pseudomonadati</taxon>
        <taxon>Pseudomonadota</taxon>
        <taxon>Alphaproteobacteria</taxon>
        <taxon>Sphingomonadales</taxon>
        <taxon>Sphingomonadaceae</taxon>
        <taxon>Sphingomonas</taxon>
    </lineage>
</organism>
<feature type="transmembrane region" description="Helical" evidence="1">
    <location>
        <begin position="81"/>
        <end position="104"/>
    </location>
</feature>